<name>A0ABS5W2M9_9SPHN</name>
<evidence type="ECO:0000256" key="1">
    <source>
        <dbReference type="SAM" id="Coils"/>
    </source>
</evidence>
<organism evidence="4 5">
    <name type="scientific">Croceibacterium selenioxidans</name>
    <dbReference type="NCBI Taxonomy" id="2838833"/>
    <lineage>
        <taxon>Bacteria</taxon>
        <taxon>Pseudomonadati</taxon>
        <taxon>Pseudomonadota</taxon>
        <taxon>Alphaproteobacteria</taxon>
        <taxon>Sphingomonadales</taxon>
        <taxon>Erythrobacteraceae</taxon>
        <taxon>Croceibacterium</taxon>
    </lineage>
</organism>
<feature type="region of interest" description="Disordered" evidence="2">
    <location>
        <begin position="238"/>
        <end position="270"/>
    </location>
</feature>
<proteinExistence type="predicted"/>
<feature type="coiled-coil region" evidence="1">
    <location>
        <begin position="369"/>
        <end position="396"/>
    </location>
</feature>
<dbReference type="EMBL" id="JAHFVK010000001">
    <property type="protein sequence ID" value="MBT2133949.1"/>
    <property type="molecule type" value="Genomic_DNA"/>
</dbReference>
<feature type="compositionally biased region" description="Basic and acidic residues" evidence="2">
    <location>
        <begin position="238"/>
        <end position="249"/>
    </location>
</feature>
<comment type="caution">
    <text evidence="4">The sequence shown here is derived from an EMBL/GenBank/DDBJ whole genome shotgun (WGS) entry which is preliminary data.</text>
</comment>
<evidence type="ECO:0000313" key="5">
    <source>
        <dbReference type="Proteomes" id="UP000811255"/>
    </source>
</evidence>
<gene>
    <name evidence="4" type="ORF">KK137_06345</name>
</gene>
<protein>
    <submittedName>
        <fullName evidence="4">Phage tail length tape measure family protein</fullName>
    </submittedName>
</protein>
<feature type="domain" description="Bacteriophage tail tape measure N-terminal" evidence="3">
    <location>
        <begin position="53"/>
        <end position="121"/>
    </location>
</feature>
<evidence type="ECO:0000256" key="2">
    <source>
        <dbReference type="SAM" id="MobiDB-lite"/>
    </source>
</evidence>
<feature type="coiled-coil region" evidence="1">
    <location>
        <begin position="169"/>
        <end position="196"/>
    </location>
</feature>
<dbReference type="InterPro" id="IPR009628">
    <property type="entry name" value="Phage_tape_measure_N"/>
</dbReference>
<sequence length="570" mass="61584">MKVDEIAVELRADIAEYERRMRGAASLAEQSLGRVDRSFMEAERTATRSSAVIGRSFDQAAQRSRLLGYQISDIGTQLASGQSPFLILAQQAPQVANALEGVGGVAGRLAAFFSGPWGAALLAATSIAGVFVSKLWDTADAADAAAGATTRLAQATENLRNLKFGTEDLDLKTKEMLQLEGRAAALERRAAQAGANRGAGGLYYKQQAEDLRRQIAVIRRDLEFATNPTNPVRTVRDRNQAIFDARPDRGGGSTRANRASQGDAQAAQRESERIAREAAALDKRYESTREQLQLERQLQELRDRGTDSAKMEADILEANHRIESQFPELAESVAQADKDRLAILKEIARATIEEAYGRKAAKDALDEWFAEAEKRQKEQAEQRKTLEAEAARQQEMQIRTLAQLYYDAFQGGTDAIWDNFKQIGFAVVAEVLARFTAAKLGGGGFNLGDALGMAIGSVLPGFATGGSMTIGGRGGVDRNVLSLNGRPIAKVSSGETLNVTNPSLSKGGNGGTMVAQTFQVDARGAWLADDFGRMLLQEAGRQAMAMDVHAAKQTLRVVPARMAQFQKDGT</sequence>
<dbReference type="Proteomes" id="UP000811255">
    <property type="component" value="Unassembled WGS sequence"/>
</dbReference>
<evidence type="ECO:0000313" key="4">
    <source>
        <dbReference type="EMBL" id="MBT2133949.1"/>
    </source>
</evidence>
<keyword evidence="5" id="KW-1185">Reference proteome</keyword>
<feature type="compositionally biased region" description="Polar residues" evidence="2">
    <location>
        <begin position="254"/>
        <end position="263"/>
    </location>
</feature>
<dbReference type="RefSeq" id="WP_214535314.1">
    <property type="nucleotide sequence ID" value="NZ_JAHFVK010000001.1"/>
</dbReference>
<evidence type="ECO:0000259" key="3">
    <source>
        <dbReference type="Pfam" id="PF06791"/>
    </source>
</evidence>
<dbReference type="Pfam" id="PF06791">
    <property type="entry name" value="TMP_2"/>
    <property type="match status" value="1"/>
</dbReference>
<reference evidence="4 5" key="1">
    <citation type="submission" date="2021-05" db="EMBL/GenBank/DDBJ databases">
        <title>Croceibacterium sp. LX-88 genome sequence.</title>
        <authorList>
            <person name="Luo X."/>
        </authorList>
    </citation>
    <scope>NUCLEOTIDE SEQUENCE [LARGE SCALE GENOMIC DNA]</scope>
    <source>
        <strain evidence="4 5">LX-88</strain>
    </source>
</reference>
<keyword evidence="1" id="KW-0175">Coiled coil</keyword>
<accession>A0ABS5W2M9</accession>